<dbReference type="OrthoDB" id="6077919at2759"/>
<evidence type="ECO:0000313" key="13">
    <source>
        <dbReference type="Proteomes" id="UP000728032"/>
    </source>
</evidence>
<evidence type="ECO:0000256" key="8">
    <source>
        <dbReference type="PROSITE-ProRule" id="PRU00042"/>
    </source>
</evidence>
<sequence length="1184" mass="138924">MASVEDKEFIVSEMERNSDRLSYESQSGKSEIWNRFLRVLYDQKSTAFVKCIYCESIQKQTKQSGTSGLLRHRCQHIRQQHEDMTQPIEPLEDTREEPVDEHSDHWLSQLNDKNFLMDCIASGDQRLSYRRHEGESEVLDRFSRIYMNYLETDFVKCCHCLHIYEHFDHFGLLSHSCDHELVHTEDTPQDYEEEFAIGLDSKILVEKQTIVDMIGRADRRVAFVAEKGKSEVWNRFERILVDKLETLYVKCKHCHSVQKHTHSGGTKGLLHHRCRTSSQHYGSGGRPSGDRPVNRVKNKVMDDKYLIRQLNEENTSLKLIVQKCLQMIDNCLCVNKFSCDQRKEVNSLQGLGCEKKFRFSENLKEHKDSVHLELKIFVCDWPGCEEQFSKKCQLKVHTIKYHTNDKPHKCDQCTYETTYRALLLRHKRIHGPEKALKCDWPGCDFRTNYEQGLKSHKLRHSGQKPFTCNWPSCDLSFRQRHHLKAHTLKHTGERPFSCQQMGCDRRSIFVLLLPERHLQFYRLIGDFGYVFGTRAHFALTVIFSILLIFHMISGTITPKTMGLTSHKIVTELLRRTRFLFQIGDYVPLSLSSTIFFINLFSFYNNSTIHEIIAYVIPNCIVYLEVNKSYKYLNSLMAQWSAEDVCKRFKLLGLIERIASQRIGFHCWKLFIINSFRGYEVYFELIELMDNSTQLMSDDNTPDMDPIDNKSVIIDLVNKMDKRLTFVSREGLKSEVWSLYQRVYYEDKETNFVKCINCNDIKKQTKSLGTATLLRHHCLKGIQDLNESQSMDSTHDDNDDNDVTNNGESFDDKSFLWSLLRSGDSRLSFEPQVGKSQVWSRFERILYNHLETSYVKCNQCDDIQKQTRYTGTASLLRHKCKANRLSETYSRLKHSQKNNFESILRSRKCSTVEDKIRVENQTLKHLIKKCLDTIDKCLCIDKSIIAEKQHINVLINGYNEWLFDNQDLDELDTKKEDYEDMFDHCFDAVMDLQSDGDDEEYNPLNDSKPKRLSISRGIRPQNSSILASNWVKKKYRKHKTVTAGVITVCDWPECGKQFRNSYNFQQHRNKHLGVNKYQCDWPGCEETCDWPGCEFRTSNKNGLRHHNYRHTGEKPWKCKWVGGDGNACNWAFRQSTHLKAHMLKHTGERPYRCEWPNGQCERSFASRQAMRFHSQKSHNFIIPQK</sequence>
<feature type="domain" description="BED-type" evidence="11">
    <location>
        <begin position="227"/>
        <end position="280"/>
    </location>
</feature>
<evidence type="ECO:0000256" key="2">
    <source>
        <dbReference type="ARBA" id="ARBA00022723"/>
    </source>
</evidence>
<keyword evidence="9" id="KW-1133">Transmembrane helix</keyword>
<evidence type="ECO:0000256" key="4">
    <source>
        <dbReference type="ARBA" id="ARBA00022833"/>
    </source>
</evidence>
<feature type="domain" description="C2H2-type" evidence="10">
    <location>
        <begin position="377"/>
        <end position="407"/>
    </location>
</feature>
<dbReference type="PROSITE" id="PS50157">
    <property type="entry name" value="ZINC_FINGER_C2H2_2"/>
    <property type="match status" value="8"/>
</dbReference>
<dbReference type="InterPro" id="IPR003656">
    <property type="entry name" value="Znf_BED"/>
</dbReference>
<dbReference type="InterPro" id="IPR036236">
    <property type="entry name" value="Znf_C2H2_sf"/>
</dbReference>
<evidence type="ECO:0000256" key="9">
    <source>
        <dbReference type="SAM" id="Phobius"/>
    </source>
</evidence>
<dbReference type="PANTHER" id="PTHR46179:SF13">
    <property type="entry name" value="C2H2-TYPE DOMAIN-CONTAINING PROTEIN"/>
    <property type="match status" value="1"/>
</dbReference>
<feature type="domain" description="C2H2-type" evidence="10">
    <location>
        <begin position="1115"/>
        <end position="1149"/>
    </location>
</feature>
<dbReference type="GO" id="GO:0008270">
    <property type="term" value="F:zinc ion binding"/>
    <property type="evidence" value="ECO:0007669"/>
    <property type="project" value="UniProtKB-KW"/>
</dbReference>
<dbReference type="SUPFAM" id="SSF57667">
    <property type="entry name" value="beta-beta-alpha zinc fingers"/>
    <property type="match status" value="5"/>
</dbReference>
<dbReference type="Proteomes" id="UP000728032">
    <property type="component" value="Unassembled WGS sequence"/>
</dbReference>
<feature type="domain" description="C2H2-type" evidence="10">
    <location>
        <begin position="466"/>
        <end position="495"/>
    </location>
</feature>
<feature type="domain" description="C2H2-type" evidence="10">
    <location>
        <begin position="1150"/>
        <end position="1182"/>
    </location>
</feature>
<dbReference type="PANTHER" id="PTHR46179">
    <property type="entry name" value="ZINC FINGER PROTEIN"/>
    <property type="match status" value="1"/>
</dbReference>
<keyword evidence="4" id="KW-0862">Zinc</keyword>
<keyword evidence="7" id="KW-0539">Nucleus</keyword>
<comment type="subcellular location">
    <subcellularLocation>
        <location evidence="1">Nucleus</location>
    </subcellularLocation>
</comment>
<evidence type="ECO:0000259" key="10">
    <source>
        <dbReference type="PROSITE" id="PS50157"/>
    </source>
</evidence>
<keyword evidence="2" id="KW-0479">Metal-binding</keyword>
<accession>A0A7R9LRE0</accession>
<keyword evidence="5" id="KW-0805">Transcription regulation</keyword>
<gene>
    <name evidence="12" type="ORF">ONB1V03_LOCUS5756</name>
</gene>
<keyword evidence="6" id="KW-0804">Transcription</keyword>
<proteinExistence type="predicted"/>
<dbReference type="PROSITE" id="PS50808">
    <property type="entry name" value="ZF_BED"/>
    <property type="match status" value="2"/>
</dbReference>
<evidence type="ECO:0000256" key="1">
    <source>
        <dbReference type="ARBA" id="ARBA00004123"/>
    </source>
</evidence>
<dbReference type="AlphaFoldDB" id="A0A7R9LRE0"/>
<organism evidence="12">
    <name type="scientific">Oppiella nova</name>
    <dbReference type="NCBI Taxonomy" id="334625"/>
    <lineage>
        <taxon>Eukaryota</taxon>
        <taxon>Metazoa</taxon>
        <taxon>Ecdysozoa</taxon>
        <taxon>Arthropoda</taxon>
        <taxon>Chelicerata</taxon>
        <taxon>Arachnida</taxon>
        <taxon>Acari</taxon>
        <taxon>Acariformes</taxon>
        <taxon>Sarcoptiformes</taxon>
        <taxon>Oribatida</taxon>
        <taxon>Brachypylina</taxon>
        <taxon>Oppioidea</taxon>
        <taxon>Oppiidae</taxon>
        <taxon>Oppiella</taxon>
    </lineage>
</organism>
<keyword evidence="3 8" id="KW-0863">Zinc-finger</keyword>
<dbReference type="InterPro" id="IPR051061">
    <property type="entry name" value="Zinc_finger_trans_reg"/>
</dbReference>
<reference evidence="12" key="1">
    <citation type="submission" date="2020-11" db="EMBL/GenBank/DDBJ databases">
        <authorList>
            <person name="Tran Van P."/>
        </authorList>
    </citation>
    <scope>NUCLEOTIDE SEQUENCE</scope>
</reference>
<dbReference type="EMBL" id="OC917218">
    <property type="protein sequence ID" value="CAD7646489.1"/>
    <property type="molecule type" value="Genomic_DNA"/>
</dbReference>
<name>A0A7R9LRE0_9ACAR</name>
<dbReference type="InterPro" id="IPR013087">
    <property type="entry name" value="Znf_C2H2_type"/>
</dbReference>
<dbReference type="GO" id="GO:0005634">
    <property type="term" value="C:nucleus"/>
    <property type="evidence" value="ECO:0007669"/>
    <property type="project" value="UniProtKB-SubCell"/>
</dbReference>
<feature type="domain" description="C2H2-type" evidence="10">
    <location>
        <begin position="436"/>
        <end position="465"/>
    </location>
</feature>
<dbReference type="FunFam" id="3.30.160.60:FF:000446">
    <property type="entry name" value="Zinc finger protein"/>
    <property type="match status" value="1"/>
</dbReference>
<evidence type="ECO:0000313" key="12">
    <source>
        <dbReference type="EMBL" id="CAD7646489.1"/>
    </source>
</evidence>
<dbReference type="SMART" id="SM00614">
    <property type="entry name" value="ZnF_BED"/>
    <property type="match status" value="4"/>
</dbReference>
<feature type="transmembrane region" description="Helical" evidence="9">
    <location>
        <begin position="578"/>
        <end position="603"/>
    </location>
</feature>
<dbReference type="PROSITE" id="PS00028">
    <property type="entry name" value="ZINC_FINGER_C2H2_1"/>
    <property type="match status" value="3"/>
</dbReference>
<keyword evidence="9" id="KW-0472">Membrane</keyword>
<protein>
    <submittedName>
        <fullName evidence="12">Uncharacterized protein</fullName>
    </submittedName>
</protein>
<evidence type="ECO:0000259" key="11">
    <source>
        <dbReference type="PROSITE" id="PS50808"/>
    </source>
</evidence>
<dbReference type="EMBL" id="CAJPVJ010002393">
    <property type="protein sequence ID" value="CAG2166229.1"/>
    <property type="molecule type" value="Genomic_DNA"/>
</dbReference>
<evidence type="ECO:0000256" key="5">
    <source>
        <dbReference type="ARBA" id="ARBA00023015"/>
    </source>
</evidence>
<dbReference type="Gene3D" id="3.30.160.60">
    <property type="entry name" value="Classic Zinc Finger"/>
    <property type="match status" value="6"/>
</dbReference>
<evidence type="ECO:0000256" key="6">
    <source>
        <dbReference type="ARBA" id="ARBA00023163"/>
    </source>
</evidence>
<evidence type="ECO:0000256" key="7">
    <source>
        <dbReference type="ARBA" id="ARBA00023242"/>
    </source>
</evidence>
<feature type="transmembrane region" description="Helical" evidence="9">
    <location>
        <begin position="537"/>
        <end position="557"/>
    </location>
</feature>
<keyword evidence="13" id="KW-1185">Reference proteome</keyword>
<feature type="domain" description="C2H2-type" evidence="10">
    <location>
        <begin position="1085"/>
        <end position="1114"/>
    </location>
</feature>
<dbReference type="SMART" id="SM00355">
    <property type="entry name" value="ZnF_C2H2"/>
    <property type="match status" value="9"/>
</dbReference>
<feature type="domain" description="C2H2-type" evidence="10">
    <location>
        <begin position="408"/>
        <end position="435"/>
    </location>
</feature>
<feature type="domain" description="C2H2-type" evidence="10">
    <location>
        <begin position="1046"/>
        <end position="1075"/>
    </location>
</feature>
<dbReference type="GO" id="GO:0006357">
    <property type="term" value="P:regulation of transcription by RNA polymerase II"/>
    <property type="evidence" value="ECO:0007669"/>
    <property type="project" value="TreeGrafter"/>
</dbReference>
<evidence type="ECO:0000256" key="3">
    <source>
        <dbReference type="ARBA" id="ARBA00022771"/>
    </source>
</evidence>
<dbReference type="GO" id="GO:0003677">
    <property type="term" value="F:DNA binding"/>
    <property type="evidence" value="ECO:0007669"/>
    <property type="project" value="InterPro"/>
</dbReference>
<feature type="domain" description="BED-type" evidence="11">
    <location>
        <begin position="27"/>
        <end position="88"/>
    </location>
</feature>
<keyword evidence="9" id="KW-0812">Transmembrane</keyword>